<evidence type="ECO:0000256" key="3">
    <source>
        <dbReference type="SAM" id="SignalP"/>
    </source>
</evidence>
<dbReference type="PANTHER" id="PTHR46320">
    <property type="entry name" value="GLYCEROPHOSPHODIESTER PHOSPHODIESTERASE 1"/>
    <property type="match status" value="1"/>
</dbReference>
<dbReference type="GO" id="GO:0008889">
    <property type="term" value="F:glycerophosphodiester phosphodiesterase activity"/>
    <property type="evidence" value="ECO:0007669"/>
    <property type="project" value="UniProtKB-EC"/>
</dbReference>
<dbReference type="PANTHER" id="PTHR46320:SF1">
    <property type="entry name" value="GLYCEROPHOSPHODIESTER PHOSPHODIESTERASE 1"/>
    <property type="match status" value="1"/>
</dbReference>
<dbReference type="PROSITE" id="PS51704">
    <property type="entry name" value="GP_PDE"/>
    <property type="match status" value="1"/>
</dbReference>
<dbReference type="PROSITE" id="PS51175">
    <property type="entry name" value="CBM6"/>
    <property type="match status" value="1"/>
</dbReference>
<dbReference type="InterPro" id="IPR032160">
    <property type="entry name" value="DUF4996"/>
</dbReference>
<dbReference type="InterPro" id="IPR008979">
    <property type="entry name" value="Galactose-bd-like_sf"/>
</dbReference>
<dbReference type="EMBL" id="CP019688">
    <property type="protein sequence ID" value="AQQ15749.1"/>
    <property type="molecule type" value="Genomic_DNA"/>
</dbReference>
<feature type="domain" description="CBM6" evidence="4">
    <location>
        <begin position="323"/>
        <end position="463"/>
    </location>
</feature>
<dbReference type="InterPro" id="IPR030395">
    <property type="entry name" value="GP_PDE_dom"/>
</dbReference>
<feature type="signal peptide" evidence="3">
    <location>
        <begin position="1"/>
        <end position="20"/>
    </location>
</feature>
<evidence type="ECO:0000313" key="7">
    <source>
        <dbReference type="Proteomes" id="UP000217209"/>
    </source>
</evidence>
<feature type="chain" id="PRO_5038706936" evidence="3">
    <location>
        <begin position="21"/>
        <end position="574"/>
    </location>
</feature>
<reference evidence="6 7" key="1">
    <citation type="submission" date="2016-12" db="EMBL/GenBank/DDBJ databases">
        <authorList>
            <person name="Song W.-J."/>
            <person name="Kurnit D.M."/>
        </authorList>
    </citation>
    <scope>NUCLEOTIDE SEQUENCE [LARGE SCALE GENOMIC DNA]</scope>
    <source>
        <strain evidence="6 7">DSM 30827</strain>
    </source>
</reference>
<dbReference type="EC" id="3.1.4.46" evidence="6"/>
<dbReference type="GO" id="GO:0030246">
    <property type="term" value="F:carbohydrate binding"/>
    <property type="evidence" value="ECO:0007669"/>
    <property type="project" value="InterPro"/>
</dbReference>
<dbReference type="GO" id="GO:0070291">
    <property type="term" value="P:N-acylethanolamine metabolic process"/>
    <property type="evidence" value="ECO:0007669"/>
    <property type="project" value="TreeGrafter"/>
</dbReference>
<dbReference type="KEGG" id="cgv:CGLAU_08980"/>
<proteinExistence type="predicted"/>
<protein>
    <submittedName>
        <fullName evidence="6">Glycerophosphoryl diester phosphodiesterase</fullName>
        <ecNumber evidence="6">3.1.4.46</ecNumber>
    </submittedName>
</protein>
<feature type="domain" description="GP-PDE" evidence="5">
    <location>
        <begin position="55"/>
        <end position="329"/>
    </location>
</feature>
<dbReference type="Gene3D" id="2.60.120.260">
    <property type="entry name" value="Galactose-binding domain-like"/>
    <property type="match status" value="1"/>
</dbReference>
<evidence type="ECO:0000259" key="4">
    <source>
        <dbReference type="PROSITE" id="PS51175"/>
    </source>
</evidence>
<keyword evidence="6" id="KW-0378">Hydrolase</keyword>
<sequence precursor="true">MKKNLRFASAIAVLVGMAQATSLSVAVADAAEPAVIQSHDSVSRLRLPLEPAPTPWIAAHRGQWRDFPENSIPAILQAIEDGAEIVEMDINRTKDGQLILMHDKTVDKTTNGSGKVLDFTLEEIKALRLRERQGNGPAPLTEYQVPTFKEALEAVRGKNVLFNLDKGWEYREQLYREAAELDMLSYVIFKGSPNVDDAVAFMKAHPDAYYMHVIDDSEVSHLEEFGDAMPDAFEIAWDSPDDIQGTDEFWKQVDARSAIFGNSPWDAVSGGYTDEASLLDPSAGWGYHVSRGADVIQTDNVRAVAAWRSGVDVTGYLLRDGSIRVQAENYVNDPAWYYDVNPKNECKIPVTYPESPVDACNLDGAQIIQYIRDGEYWALDFEIPADGEYELTMRQSADTEPGGTVTVETVDGQKRTIDTPNTSHNRHFTVISLGNYELKKGTNRIKFTFTHPDYMSVDWVQADLVAPAVEVITTSAPVATATATSTQESAAPKATASTGEATATTTPTEVSGTPLRPTRTPAEPTADAAKPGSSTGPAIGAVIAVILAIGMLITAGLGGAFIPVIEQLRELVTR</sequence>
<dbReference type="InterPro" id="IPR005084">
    <property type="entry name" value="CBM6"/>
</dbReference>
<feature type="compositionally biased region" description="Low complexity" evidence="1">
    <location>
        <begin position="480"/>
        <end position="514"/>
    </location>
</feature>
<name>A0A1Q2HY47_9CORY</name>
<dbReference type="GO" id="GO:0006644">
    <property type="term" value="P:phospholipid metabolic process"/>
    <property type="evidence" value="ECO:0007669"/>
    <property type="project" value="TreeGrafter"/>
</dbReference>
<dbReference type="CDD" id="cd08566">
    <property type="entry name" value="GDPD_AtGDE_like"/>
    <property type="match status" value="1"/>
</dbReference>
<organism evidence="6 7">
    <name type="scientific">Corynebacterium glaucum</name>
    <dbReference type="NCBI Taxonomy" id="187491"/>
    <lineage>
        <taxon>Bacteria</taxon>
        <taxon>Bacillati</taxon>
        <taxon>Actinomycetota</taxon>
        <taxon>Actinomycetes</taxon>
        <taxon>Mycobacteriales</taxon>
        <taxon>Corynebacteriaceae</taxon>
        <taxon>Corynebacterium</taxon>
    </lineage>
</organism>
<gene>
    <name evidence="6" type="primary">glpQ2</name>
    <name evidence="6" type="ORF">CGLAU_08980</name>
</gene>
<feature type="region of interest" description="Disordered" evidence="1">
    <location>
        <begin position="480"/>
        <end position="533"/>
    </location>
</feature>
<evidence type="ECO:0000256" key="2">
    <source>
        <dbReference type="SAM" id="Phobius"/>
    </source>
</evidence>
<dbReference type="InterPro" id="IPR017946">
    <property type="entry name" value="PLC-like_Pdiesterase_TIM-brl"/>
</dbReference>
<keyword evidence="7" id="KW-1185">Reference proteome</keyword>
<evidence type="ECO:0000313" key="6">
    <source>
        <dbReference type="EMBL" id="AQQ15749.1"/>
    </source>
</evidence>
<accession>A0A1Q2HY47</accession>
<evidence type="ECO:0000256" key="1">
    <source>
        <dbReference type="SAM" id="MobiDB-lite"/>
    </source>
</evidence>
<dbReference type="Proteomes" id="UP000217209">
    <property type="component" value="Chromosome"/>
</dbReference>
<dbReference type="GO" id="GO:0005886">
    <property type="term" value="C:plasma membrane"/>
    <property type="evidence" value="ECO:0007669"/>
    <property type="project" value="TreeGrafter"/>
</dbReference>
<dbReference type="RefSeq" id="WP_095660390.1">
    <property type="nucleotide sequence ID" value="NZ_CP019688.1"/>
</dbReference>
<keyword evidence="2" id="KW-1133">Transmembrane helix</keyword>
<dbReference type="Pfam" id="PF16387">
    <property type="entry name" value="DUF4996"/>
    <property type="match status" value="1"/>
</dbReference>
<dbReference type="GO" id="GO:0006580">
    <property type="term" value="P:ethanolamine metabolic process"/>
    <property type="evidence" value="ECO:0007669"/>
    <property type="project" value="TreeGrafter"/>
</dbReference>
<dbReference type="SUPFAM" id="SSF49785">
    <property type="entry name" value="Galactose-binding domain-like"/>
    <property type="match status" value="1"/>
</dbReference>
<evidence type="ECO:0000259" key="5">
    <source>
        <dbReference type="PROSITE" id="PS51704"/>
    </source>
</evidence>
<dbReference type="SUPFAM" id="SSF51695">
    <property type="entry name" value="PLC-like phosphodiesterases"/>
    <property type="match status" value="1"/>
</dbReference>
<dbReference type="Pfam" id="PF03009">
    <property type="entry name" value="GDPD"/>
    <property type="match status" value="1"/>
</dbReference>
<keyword evidence="2" id="KW-0812">Transmembrane</keyword>
<dbReference type="OrthoDB" id="9758957at2"/>
<dbReference type="Gene3D" id="3.20.20.190">
    <property type="entry name" value="Phosphatidylinositol (PI) phosphodiesterase"/>
    <property type="match status" value="1"/>
</dbReference>
<keyword evidence="2" id="KW-0472">Membrane</keyword>
<keyword evidence="3" id="KW-0732">Signal</keyword>
<dbReference type="AlphaFoldDB" id="A0A1Q2HY47"/>
<feature type="transmembrane region" description="Helical" evidence="2">
    <location>
        <begin position="538"/>
        <end position="565"/>
    </location>
</feature>